<evidence type="ECO:0000256" key="1">
    <source>
        <dbReference type="SAM" id="Phobius"/>
    </source>
</evidence>
<organism evidence="2 3">
    <name type="scientific">Loigolactobacillus bifermentans DSM 20003</name>
    <dbReference type="NCBI Taxonomy" id="1423726"/>
    <lineage>
        <taxon>Bacteria</taxon>
        <taxon>Bacillati</taxon>
        <taxon>Bacillota</taxon>
        <taxon>Bacilli</taxon>
        <taxon>Lactobacillales</taxon>
        <taxon>Lactobacillaceae</taxon>
        <taxon>Loigolactobacillus</taxon>
    </lineage>
</organism>
<evidence type="ECO:0000313" key="3">
    <source>
        <dbReference type="Proteomes" id="UP000051461"/>
    </source>
</evidence>
<keyword evidence="1" id="KW-0812">Transmembrane</keyword>
<keyword evidence="1" id="KW-1133">Transmembrane helix</keyword>
<protein>
    <submittedName>
        <fullName evidence="2">Uncharacterized protein</fullName>
    </submittedName>
</protein>
<keyword evidence="1" id="KW-0472">Membrane</keyword>
<sequence>MSLLGLLLLGLGVTLALTCFFLVLSWRLPGDRQRLWGLALGAAGLFILLLVSFVWLQRYDPETFLGFTSFLFHEKIGVALAP</sequence>
<dbReference type="RefSeq" id="WP_083483288.1">
    <property type="nucleotide sequence ID" value="NZ_AZDA01000092.1"/>
</dbReference>
<name>A0A0R1GK56_9LACO</name>
<comment type="caution">
    <text evidence="2">The sequence shown here is derived from an EMBL/GenBank/DDBJ whole genome shotgun (WGS) entry which is preliminary data.</text>
</comment>
<accession>A0A0R1GK56</accession>
<dbReference type="EMBL" id="AZDA01000092">
    <property type="protein sequence ID" value="KRK34429.1"/>
    <property type="molecule type" value="Genomic_DNA"/>
</dbReference>
<feature type="transmembrane region" description="Helical" evidence="1">
    <location>
        <begin position="35"/>
        <end position="56"/>
    </location>
</feature>
<proteinExistence type="predicted"/>
<dbReference type="STRING" id="1423726.FC07_GL000638"/>
<dbReference type="Proteomes" id="UP000051461">
    <property type="component" value="Unassembled WGS sequence"/>
</dbReference>
<keyword evidence="3" id="KW-1185">Reference proteome</keyword>
<evidence type="ECO:0000313" key="2">
    <source>
        <dbReference type="EMBL" id="KRK34429.1"/>
    </source>
</evidence>
<gene>
    <name evidence="2" type="ORF">FC07_GL000638</name>
</gene>
<dbReference type="AlphaFoldDB" id="A0A0R1GK56"/>
<reference evidence="2 3" key="1">
    <citation type="journal article" date="2015" name="Genome Announc.">
        <title>Expanding the biotechnology potential of lactobacilli through comparative genomics of 213 strains and associated genera.</title>
        <authorList>
            <person name="Sun Z."/>
            <person name="Harris H.M."/>
            <person name="McCann A."/>
            <person name="Guo C."/>
            <person name="Argimon S."/>
            <person name="Zhang W."/>
            <person name="Yang X."/>
            <person name="Jeffery I.B."/>
            <person name="Cooney J.C."/>
            <person name="Kagawa T.F."/>
            <person name="Liu W."/>
            <person name="Song Y."/>
            <person name="Salvetti E."/>
            <person name="Wrobel A."/>
            <person name="Rasinkangas P."/>
            <person name="Parkhill J."/>
            <person name="Rea M.C."/>
            <person name="O'Sullivan O."/>
            <person name="Ritari J."/>
            <person name="Douillard F.P."/>
            <person name="Paul Ross R."/>
            <person name="Yang R."/>
            <person name="Briner A.E."/>
            <person name="Felis G.E."/>
            <person name="de Vos W.M."/>
            <person name="Barrangou R."/>
            <person name="Klaenhammer T.R."/>
            <person name="Caufield P.W."/>
            <person name="Cui Y."/>
            <person name="Zhang H."/>
            <person name="O'Toole P.W."/>
        </authorList>
    </citation>
    <scope>NUCLEOTIDE SEQUENCE [LARGE SCALE GENOMIC DNA]</scope>
    <source>
        <strain evidence="2 3">DSM 20003</strain>
    </source>
</reference>